<protein>
    <submittedName>
        <fullName evidence="1">Uncharacterized protein</fullName>
    </submittedName>
</protein>
<name>N8ZRR7_ACIVR</name>
<dbReference type="PATRIC" id="fig|1191460.12.peg.2398"/>
<reference evidence="1 2" key="1">
    <citation type="submission" date="2013-02" db="EMBL/GenBank/DDBJ databases">
        <title>The Genome Sequence of Acinetobacter venetianus CIP 110063.</title>
        <authorList>
            <consortium name="The Broad Institute Genome Sequencing Platform"/>
            <consortium name="The Broad Institute Genome Sequencing Center for Infectious Disease"/>
            <person name="Cerqueira G."/>
            <person name="Feldgarden M."/>
            <person name="Courvalin P."/>
            <person name="Perichon B."/>
            <person name="Grillot-Courvalin C."/>
            <person name="Clermont D."/>
            <person name="Rocha E."/>
            <person name="Yoon E.-J."/>
            <person name="Nemec A."/>
            <person name="Walker B."/>
            <person name="Young S.K."/>
            <person name="Zeng Q."/>
            <person name="Gargeya S."/>
            <person name="Fitzgerald M."/>
            <person name="Haas B."/>
            <person name="Abouelleil A."/>
            <person name="Alvarado L."/>
            <person name="Arachchi H.M."/>
            <person name="Berlin A.M."/>
            <person name="Chapman S.B."/>
            <person name="Dewar J."/>
            <person name="Goldberg J."/>
            <person name="Griggs A."/>
            <person name="Gujja S."/>
            <person name="Hansen M."/>
            <person name="Howarth C."/>
            <person name="Imamovic A."/>
            <person name="Larimer J."/>
            <person name="McCowan C."/>
            <person name="Murphy C."/>
            <person name="Neiman D."/>
            <person name="Pearson M."/>
            <person name="Priest M."/>
            <person name="Roberts A."/>
            <person name="Saif S."/>
            <person name="Shea T."/>
            <person name="Sisk P."/>
            <person name="Sykes S."/>
            <person name="Wortman J."/>
            <person name="Nusbaum C."/>
            <person name="Birren B."/>
        </authorList>
    </citation>
    <scope>NUCLEOTIDE SEQUENCE [LARGE SCALE GENOMIC DNA]</scope>
    <source>
        <strain evidence="2">ATCC 31012 / DSM 23050 / BCRC 14357 / CCUG 45561 / CIP 110063 / KCTC 2702 / LMG 19082 / RAG-1</strain>
    </source>
</reference>
<gene>
    <name evidence="1" type="ORF">F959_02397</name>
</gene>
<dbReference type="Proteomes" id="UP000018445">
    <property type="component" value="Unassembled WGS sequence"/>
</dbReference>
<dbReference type="AlphaFoldDB" id="N8ZRR7"/>
<evidence type="ECO:0000313" key="2">
    <source>
        <dbReference type="Proteomes" id="UP000018445"/>
    </source>
</evidence>
<comment type="caution">
    <text evidence="1">The sequence shown here is derived from an EMBL/GenBank/DDBJ whole genome shotgun (WGS) entry which is preliminary data.</text>
</comment>
<organism evidence="1 2">
    <name type="scientific">Acinetobacter venetianus (strain ATCC 31012 / DSM 23050 / BCRC 14357 / CCUG 45561 / CIP 110063 / KCTC 2702 / LMG 19082 / RAG-1)</name>
    <dbReference type="NCBI Taxonomy" id="1191460"/>
    <lineage>
        <taxon>Bacteria</taxon>
        <taxon>Pseudomonadati</taxon>
        <taxon>Pseudomonadota</taxon>
        <taxon>Gammaproteobacteria</taxon>
        <taxon>Moraxellales</taxon>
        <taxon>Moraxellaceae</taxon>
        <taxon>Acinetobacter</taxon>
    </lineage>
</organism>
<proteinExistence type="predicted"/>
<dbReference type="RefSeq" id="WP_004880463.1">
    <property type="nucleotide sequence ID" value="NZ_AKIQ01000049.1"/>
</dbReference>
<accession>N8ZRR7</accession>
<dbReference type="GeneID" id="58195245"/>
<dbReference type="EMBL" id="APPO01000016">
    <property type="protein sequence ID" value="ENV36454.1"/>
    <property type="molecule type" value="Genomic_DNA"/>
</dbReference>
<dbReference type="OrthoDB" id="6690360at2"/>
<keyword evidence="2" id="KW-1185">Reference proteome</keyword>
<dbReference type="eggNOG" id="ENOG5030QFG">
    <property type="taxonomic scope" value="Bacteria"/>
</dbReference>
<evidence type="ECO:0000313" key="1">
    <source>
        <dbReference type="EMBL" id="ENV36454.1"/>
    </source>
</evidence>
<dbReference type="HOGENOM" id="CLU_800838_0_0_6"/>
<sequence>MKINKYQEYFIECSLTAPLRLAESGNGYHMPSLQPPPMPSIAPPLMLSLPQHHTILKRILTKQSNRVFKHIRHFGDAPQLHHTSFGRDMCQLIMTNQNHPMLNGSYPYVYVNPLTRAFSDLAKQYQLSNISPFSPQFEVAVDRSCSHLKVSSKTRHYLSQSKLWESSFDRVRIKYNHAITQILKESGSFELYSVVLKCYLSQSTLSTYSKEYLLFDHNLEKIIKTIKSDASQNNVLSVFSKWEAATSNSVDLRLIFVVKKEYSDPSPLEQSELYVSLQPFIDPTGIIQTNWSKLPEFLGMPEYDCNEFNFGKRLEILESYLVGTDFYCRIVDEKPSFEVQFLLNSD</sequence>